<feature type="region of interest" description="Disordered" evidence="8">
    <location>
        <begin position="313"/>
        <end position="357"/>
    </location>
</feature>
<dbReference type="EMBL" id="SIDB01000011">
    <property type="protein sequence ID" value="KAI3426232.1"/>
    <property type="molecule type" value="Genomic_DNA"/>
</dbReference>
<feature type="compositionally biased region" description="Low complexity" evidence="8">
    <location>
        <begin position="319"/>
        <end position="336"/>
    </location>
</feature>
<dbReference type="GO" id="GO:0015293">
    <property type="term" value="F:symporter activity"/>
    <property type="evidence" value="ECO:0007669"/>
    <property type="project" value="UniProtKB-KW"/>
</dbReference>
<reference evidence="11" key="2">
    <citation type="submission" date="2020-11" db="EMBL/GenBank/DDBJ databases">
        <authorList>
            <person name="Cecchin M."/>
            <person name="Marcolungo L."/>
            <person name="Rossato M."/>
            <person name="Girolomoni L."/>
            <person name="Cosentino E."/>
            <person name="Cuine S."/>
            <person name="Li-Beisson Y."/>
            <person name="Delledonne M."/>
            <person name="Ballottari M."/>
        </authorList>
    </citation>
    <scope>NUCLEOTIDE SEQUENCE</scope>
    <source>
        <strain evidence="11">211/11P</strain>
        <tissue evidence="11">Whole cell</tissue>
    </source>
</reference>
<feature type="transmembrane region" description="Helical" evidence="9">
    <location>
        <begin position="126"/>
        <end position="145"/>
    </location>
</feature>
<name>A0A9D4TIC9_CHLVU</name>
<dbReference type="Pfam" id="PF07690">
    <property type="entry name" value="MFS_1"/>
    <property type="match status" value="1"/>
</dbReference>
<dbReference type="Gene3D" id="1.20.1250.20">
    <property type="entry name" value="MFS general substrate transporter like domains"/>
    <property type="match status" value="2"/>
</dbReference>
<evidence type="ECO:0000256" key="9">
    <source>
        <dbReference type="SAM" id="Phobius"/>
    </source>
</evidence>
<dbReference type="InterPro" id="IPR044777">
    <property type="entry name" value="SLC17A9-like"/>
</dbReference>
<reference evidence="11" key="1">
    <citation type="journal article" date="2019" name="Plant J.">
        <title>Chlorella vulgaris genome assembly and annotation reveals the molecular basis for metabolic acclimation to high light conditions.</title>
        <authorList>
            <person name="Cecchin M."/>
            <person name="Marcolungo L."/>
            <person name="Rossato M."/>
            <person name="Girolomoni L."/>
            <person name="Cosentino E."/>
            <person name="Cuine S."/>
            <person name="Li-Beisson Y."/>
            <person name="Delledonne M."/>
            <person name="Ballottari M."/>
        </authorList>
    </citation>
    <scope>NUCLEOTIDE SEQUENCE</scope>
    <source>
        <strain evidence="11">211/11P</strain>
    </source>
</reference>
<proteinExistence type="inferred from homology"/>
<keyword evidence="12" id="KW-1185">Reference proteome</keyword>
<comment type="caution">
    <text evidence="11">The sequence shown here is derived from an EMBL/GenBank/DDBJ whole genome shotgun (WGS) entry which is preliminary data.</text>
</comment>
<evidence type="ECO:0000256" key="8">
    <source>
        <dbReference type="SAM" id="MobiDB-lite"/>
    </source>
</evidence>
<feature type="transmembrane region" description="Helical" evidence="9">
    <location>
        <begin position="245"/>
        <end position="264"/>
    </location>
</feature>
<comment type="subcellular location">
    <subcellularLocation>
        <location evidence="1">Membrane</location>
        <topology evidence="1">Multi-pass membrane protein</topology>
    </subcellularLocation>
</comment>
<evidence type="ECO:0000256" key="6">
    <source>
        <dbReference type="ARBA" id="ARBA00023136"/>
    </source>
</evidence>
<feature type="transmembrane region" description="Helical" evidence="9">
    <location>
        <begin position="429"/>
        <end position="450"/>
    </location>
</feature>
<evidence type="ECO:0000313" key="12">
    <source>
        <dbReference type="Proteomes" id="UP001055712"/>
    </source>
</evidence>
<dbReference type="Proteomes" id="UP001055712">
    <property type="component" value="Unassembled WGS sequence"/>
</dbReference>
<dbReference type="InterPro" id="IPR011701">
    <property type="entry name" value="MFS"/>
</dbReference>
<feature type="transmembrane region" description="Helical" evidence="9">
    <location>
        <begin position="462"/>
        <end position="482"/>
    </location>
</feature>
<keyword evidence="2" id="KW-0813">Transport</keyword>
<dbReference type="CDD" id="cd17380">
    <property type="entry name" value="MFS_SLC17A9_like"/>
    <property type="match status" value="1"/>
</dbReference>
<dbReference type="PANTHER" id="PTHR11662:SF446">
    <property type="entry name" value="SODIUM-DEPENDENT PHOSPHATE TRANSPORT PROTEIN 1, CHLOROPLASTIC"/>
    <property type="match status" value="1"/>
</dbReference>
<feature type="transmembrane region" description="Helical" evidence="9">
    <location>
        <begin position="157"/>
        <end position="178"/>
    </location>
</feature>
<dbReference type="GO" id="GO:0005315">
    <property type="term" value="F:phosphate transmembrane transporter activity"/>
    <property type="evidence" value="ECO:0007669"/>
    <property type="project" value="UniProtKB-ARBA"/>
</dbReference>
<dbReference type="InterPro" id="IPR020846">
    <property type="entry name" value="MFS_dom"/>
</dbReference>
<feature type="compositionally biased region" description="Gly residues" evidence="8">
    <location>
        <begin position="273"/>
        <end position="290"/>
    </location>
</feature>
<dbReference type="OrthoDB" id="2250022at2759"/>
<keyword evidence="6 9" id="KW-0472">Membrane</keyword>
<feature type="transmembrane region" description="Helical" evidence="9">
    <location>
        <begin position="552"/>
        <end position="574"/>
    </location>
</feature>
<feature type="transmembrane region" description="Helical" evidence="9">
    <location>
        <begin position="217"/>
        <end position="239"/>
    </location>
</feature>
<feature type="compositionally biased region" description="Polar residues" evidence="8">
    <location>
        <begin position="14"/>
        <end position="23"/>
    </location>
</feature>
<feature type="transmembrane region" description="Helical" evidence="9">
    <location>
        <begin position="488"/>
        <end position="510"/>
    </location>
</feature>
<dbReference type="FunFam" id="1.20.1250.20:FF:000003">
    <property type="entry name" value="Solute carrier family 17 member 3"/>
    <property type="match status" value="1"/>
</dbReference>
<evidence type="ECO:0000313" key="11">
    <source>
        <dbReference type="EMBL" id="KAI3426232.1"/>
    </source>
</evidence>
<dbReference type="GO" id="GO:0016020">
    <property type="term" value="C:membrane"/>
    <property type="evidence" value="ECO:0007669"/>
    <property type="project" value="UniProtKB-SubCell"/>
</dbReference>
<feature type="region of interest" description="Disordered" evidence="8">
    <location>
        <begin position="271"/>
        <end position="290"/>
    </location>
</feature>
<protein>
    <recommendedName>
        <fullName evidence="10">Major facilitator superfamily (MFS) profile domain-containing protein</fullName>
    </recommendedName>
</protein>
<feature type="transmembrane region" description="Helical" evidence="9">
    <location>
        <begin position="184"/>
        <end position="205"/>
    </location>
</feature>
<evidence type="ECO:0000256" key="1">
    <source>
        <dbReference type="ARBA" id="ARBA00004141"/>
    </source>
</evidence>
<evidence type="ECO:0000256" key="2">
    <source>
        <dbReference type="ARBA" id="ARBA00022448"/>
    </source>
</evidence>
<dbReference type="PROSITE" id="PS50850">
    <property type="entry name" value="MFS"/>
    <property type="match status" value="1"/>
</dbReference>
<evidence type="ECO:0000256" key="7">
    <source>
        <dbReference type="ARBA" id="ARBA00024362"/>
    </source>
</evidence>
<feature type="transmembrane region" description="Helical" evidence="9">
    <location>
        <begin position="522"/>
        <end position="546"/>
    </location>
</feature>
<keyword evidence="4" id="KW-0769">Symport</keyword>
<dbReference type="PANTHER" id="PTHR11662">
    <property type="entry name" value="SOLUTE CARRIER FAMILY 17"/>
    <property type="match status" value="1"/>
</dbReference>
<feature type="domain" description="Major facilitator superfamily (MFS) profile" evidence="10">
    <location>
        <begin position="91"/>
        <end position="578"/>
    </location>
</feature>
<evidence type="ECO:0000256" key="4">
    <source>
        <dbReference type="ARBA" id="ARBA00022847"/>
    </source>
</evidence>
<dbReference type="InterPro" id="IPR036259">
    <property type="entry name" value="MFS_trans_sf"/>
</dbReference>
<dbReference type="InterPro" id="IPR050382">
    <property type="entry name" value="MFS_Na/Anion_cotransporter"/>
</dbReference>
<evidence type="ECO:0000259" key="10">
    <source>
        <dbReference type="PROSITE" id="PS50850"/>
    </source>
</evidence>
<accession>A0A9D4TIC9</accession>
<dbReference type="SUPFAM" id="SSF103473">
    <property type="entry name" value="MFS general substrate transporter"/>
    <property type="match status" value="1"/>
</dbReference>
<organism evidence="11 12">
    <name type="scientific">Chlorella vulgaris</name>
    <name type="common">Green alga</name>
    <dbReference type="NCBI Taxonomy" id="3077"/>
    <lineage>
        <taxon>Eukaryota</taxon>
        <taxon>Viridiplantae</taxon>
        <taxon>Chlorophyta</taxon>
        <taxon>core chlorophytes</taxon>
        <taxon>Trebouxiophyceae</taxon>
        <taxon>Chlorellales</taxon>
        <taxon>Chlorellaceae</taxon>
        <taxon>Chlorella clade</taxon>
        <taxon>Chlorella</taxon>
    </lineage>
</organism>
<feature type="region of interest" description="Disordered" evidence="8">
    <location>
        <begin position="1"/>
        <end position="25"/>
    </location>
</feature>
<comment type="similarity">
    <text evidence="7">Belongs to the major facilitator superfamily. Sodium/anion cotransporter (TC 2.A.1.14) family.</text>
</comment>
<evidence type="ECO:0000256" key="3">
    <source>
        <dbReference type="ARBA" id="ARBA00022692"/>
    </source>
</evidence>
<evidence type="ECO:0000256" key="5">
    <source>
        <dbReference type="ARBA" id="ARBA00022989"/>
    </source>
</evidence>
<feature type="transmembrane region" description="Helical" evidence="9">
    <location>
        <begin position="388"/>
        <end position="409"/>
    </location>
</feature>
<dbReference type="AlphaFoldDB" id="A0A9D4TIC9"/>
<gene>
    <name evidence="11" type="ORF">D9Q98_008608</name>
</gene>
<keyword evidence="3 9" id="KW-0812">Transmembrane</keyword>
<sequence length="583" mass="60123">MAPSRSSLDARRSPASTPRTSWPSPAVLLGKSAAGAKACYTQLTGLGRGGLQRAHAHQHDSNDEEADGAAALDPATALRPPPKDTSRWELLVALAAISVAICYADRSNISTAILPMSQQFGWEQSWQGLILSMFFLGYLATQLLGGALADRYGGKTVLTAGVAAWSLCTILTPPTAYLGIPALIAMRIAMGLGEGVAFPAIHSIIACSVPQDRRSTAVGVVTAASYAGTAVAFGLAPTIIEDLGWQWVFYIFGASAVLWLPFWLPQSVEGGTASRGGGSGSGGDGSGGGAKPFTIRGLFGTADIEEEARVALTASPEQRGAASAARSGGGDVAAAADGRRLRPQRSLPDDAASEAGTDWSDGVAVGFQVQQGAAEGVGFLALMKQREVWAICVAQYTGSWGFYGLLNWLPSFFEDHYQVAIGDLGSFTLMPYVVQGSVGLATGVIADKLLTRGWPVKRVRRVLQTVGMLGPAACMLVAASPLTDGDPGAASAWITVGLGLNALTLGAVSVSHLDIAPKHAGVIFGAGNMSATVAGLLAVPLTGVVLQLTGSWSMVFGITAAHYVVGAALFAWWVGDAPLQQDG</sequence>
<keyword evidence="5 9" id="KW-1133">Transmembrane helix</keyword>